<comment type="similarity">
    <text evidence="1">Belongs to the HIBADH-related family. NP60 subfamily.</text>
</comment>
<dbReference type="PANTHER" id="PTHR43580:SF8">
    <property type="entry name" value="6-PHOSPHOGLUCONATE DEHYDROGENASE NADP-BINDING DOMAIN-CONTAINING PROTEIN-RELATED"/>
    <property type="match status" value="1"/>
</dbReference>
<evidence type="ECO:0000259" key="4">
    <source>
        <dbReference type="Pfam" id="PF03446"/>
    </source>
</evidence>
<dbReference type="PANTHER" id="PTHR43580">
    <property type="entry name" value="OXIDOREDUCTASE GLYR1-RELATED"/>
    <property type="match status" value="1"/>
</dbReference>
<name>A0A2P6TTD7_CHLSO</name>
<evidence type="ECO:0000313" key="7">
    <source>
        <dbReference type="Proteomes" id="UP000239899"/>
    </source>
</evidence>
<dbReference type="InterPro" id="IPR051265">
    <property type="entry name" value="HIBADH-related_NP60_sf"/>
</dbReference>
<dbReference type="SUPFAM" id="SSF48179">
    <property type="entry name" value="6-phosphogluconate dehydrogenase C-terminal domain-like"/>
    <property type="match status" value="1"/>
</dbReference>
<evidence type="ECO:0000256" key="2">
    <source>
        <dbReference type="SAM" id="Coils"/>
    </source>
</evidence>
<dbReference type="Gene3D" id="3.40.50.720">
    <property type="entry name" value="NAD(P)-binding Rossmann-like Domain"/>
    <property type="match status" value="1"/>
</dbReference>
<dbReference type="OrthoDB" id="261426at2759"/>
<dbReference type="CDD" id="cd14686">
    <property type="entry name" value="bZIP"/>
    <property type="match status" value="1"/>
</dbReference>
<dbReference type="Pfam" id="PF14833">
    <property type="entry name" value="NAD_binding_11"/>
    <property type="match status" value="1"/>
</dbReference>
<dbReference type="AlphaFoldDB" id="A0A2P6TTD7"/>
<dbReference type="GO" id="GO:0050661">
    <property type="term" value="F:NADP binding"/>
    <property type="evidence" value="ECO:0007669"/>
    <property type="project" value="InterPro"/>
</dbReference>
<evidence type="ECO:0000313" key="6">
    <source>
        <dbReference type="EMBL" id="PRW57330.1"/>
    </source>
</evidence>
<dbReference type="Gene3D" id="1.10.1040.10">
    <property type="entry name" value="N-(1-d-carboxylethyl)-l-norvaline Dehydrogenase, domain 2"/>
    <property type="match status" value="1"/>
</dbReference>
<sequence>MVQRQMAHLQAGPSGRGALPAPLRSARHAPTPGRREVFVLAKWLEVETQRFNATYARKDERTPLVEFLMLAATKARGMYGTAYAELARQAEAQSELARLRAELTAALALGGGAGRVDVASVVMGPGRSGGLSVEEADELQQQNAALQGALEAARQELQEVADLEAAAGEVVLLESRAEAAEGERDEALEQLRAATPRPQQSWGDLLELVGEAGLQQFQAALEAHKRWPTDELAALLAGAPLHGLPARAATSMAAALPQPLAAEGSQAPPSAEASAAVQECNVAPLQEAAGEEHSSWLAQALGRPAAAPDALVDFLVGSSRSGLPISPAFYGCMQQYKEGITFDEVRAAVQRARMSTRTRVAALEEEVRALSKEAGELRAIVQGYRDGEQRREAARRRREEEAQLEAKSPLQQYVELLGSQDESAWKEWLIGMGQASNVPKLFRHSGRIRNKHLSKRDTEKLVKEVWKERMNDPAAAAGSAVDLLEFVFQQLQKKVGIVTAVVEAGYNFLFGLWKYQWDADCELFLRILLGEVKEDVYVAQIRLQEELEELFGAIDRAKGQATGFIDKDDLRTALLAYFKVGQPGGKTLERFDELMQAVDEDQEGDGVEWRKVFEEDREFNQGEFAESIRDQFLQERVEYFKALEAAVYEEAGHEEECRREHVTRALLHMDQDMSEKVAQQTAAAIFGVHDELSVKAVMRKLSRGVVRRGRSSSTKGSVVGAAAGLKAKPRKGAGQLSEASLRALEALRQEWIAQESVAFLGLGAMGQGLAARLQAHLSSGQLAGYSGSLLVWNRTASVAEDFAAKNGCRAAKSVADVAAAKPAVVFSMLANDTAADAVLSDYLAACSSGGEQVLFVNCATVLPTTVSRQAAQAQAAGVLYANCPVFGRPDAAAGGMLVAVPAGPPAARERLAPLLQAFSGRGVWDLGDDPAASAALKLIGNSWIVSQIEVASQCLALGEANGIESGAILRMLDTFHKSPIPLGYAQRMSAGDYSTETGFAVDLALKDVGHMRTLAQQSCCPAPLVDQAFNHLLSAKARHGGELDWGAIYLAVRDMAGLPPNTKPLSA</sequence>
<dbReference type="InterPro" id="IPR013328">
    <property type="entry name" value="6PGD_dom2"/>
</dbReference>
<dbReference type="EMBL" id="LHPG02000007">
    <property type="protein sequence ID" value="PRW57330.1"/>
    <property type="molecule type" value="Genomic_DNA"/>
</dbReference>
<proteinExistence type="inferred from homology"/>
<dbReference type="Proteomes" id="UP000239899">
    <property type="component" value="Unassembled WGS sequence"/>
</dbReference>
<accession>A0A2P6TTD7</accession>
<reference evidence="6 7" key="1">
    <citation type="journal article" date="2018" name="Plant J.">
        <title>Genome sequences of Chlorella sorokiniana UTEX 1602 and Micractinium conductrix SAG 241.80: implications to maltose excretion by a green alga.</title>
        <authorList>
            <person name="Arriola M.B."/>
            <person name="Velmurugan N."/>
            <person name="Zhang Y."/>
            <person name="Plunkett M.H."/>
            <person name="Hondzo H."/>
            <person name="Barney B.M."/>
        </authorList>
    </citation>
    <scope>NUCLEOTIDE SEQUENCE [LARGE SCALE GENOMIC DNA]</scope>
    <source>
        <strain evidence="7">UTEX 1602</strain>
    </source>
</reference>
<dbReference type="GO" id="GO:0051287">
    <property type="term" value="F:NAD binding"/>
    <property type="evidence" value="ECO:0007669"/>
    <property type="project" value="InterPro"/>
</dbReference>
<dbReference type="STRING" id="3076.A0A2P6TTD7"/>
<evidence type="ECO:0000256" key="3">
    <source>
        <dbReference type="SAM" id="MobiDB-lite"/>
    </source>
</evidence>
<feature type="domain" description="3-hydroxyisobutyrate dehydrogenase-like NAD-binding" evidence="5">
    <location>
        <begin position="933"/>
        <end position="1049"/>
    </location>
</feature>
<dbReference type="Pfam" id="PF03446">
    <property type="entry name" value="NAD_binding_2"/>
    <property type="match status" value="1"/>
</dbReference>
<dbReference type="SUPFAM" id="SSF51735">
    <property type="entry name" value="NAD(P)-binding Rossmann-fold domains"/>
    <property type="match status" value="1"/>
</dbReference>
<evidence type="ECO:0000259" key="5">
    <source>
        <dbReference type="Pfam" id="PF14833"/>
    </source>
</evidence>
<organism evidence="6 7">
    <name type="scientific">Chlorella sorokiniana</name>
    <name type="common">Freshwater green alga</name>
    <dbReference type="NCBI Taxonomy" id="3076"/>
    <lineage>
        <taxon>Eukaryota</taxon>
        <taxon>Viridiplantae</taxon>
        <taxon>Chlorophyta</taxon>
        <taxon>core chlorophytes</taxon>
        <taxon>Trebouxiophyceae</taxon>
        <taxon>Chlorellales</taxon>
        <taxon>Chlorellaceae</taxon>
        <taxon>Chlorella clade</taxon>
        <taxon>Chlorella</taxon>
    </lineage>
</organism>
<dbReference type="InterPro" id="IPR008927">
    <property type="entry name" value="6-PGluconate_DH-like_C_sf"/>
</dbReference>
<gene>
    <name evidence="6" type="ORF">C2E21_3788</name>
</gene>
<protein>
    <submittedName>
        <fullName evidence="6">Translin-associated factor X-interacting 1</fullName>
    </submittedName>
</protein>
<feature type="region of interest" description="Disordered" evidence="3">
    <location>
        <begin position="1"/>
        <end position="30"/>
    </location>
</feature>
<evidence type="ECO:0000256" key="1">
    <source>
        <dbReference type="ARBA" id="ARBA00007598"/>
    </source>
</evidence>
<comment type="caution">
    <text evidence="6">The sequence shown here is derived from an EMBL/GenBank/DDBJ whole genome shotgun (WGS) entry which is preliminary data.</text>
</comment>
<dbReference type="InterPro" id="IPR029154">
    <property type="entry name" value="HIBADH-like_NADP-bd"/>
</dbReference>
<dbReference type="Gene3D" id="1.10.238.10">
    <property type="entry name" value="EF-hand"/>
    <property type="match status" value="1"/>
</dbReference>
<keyword evidence="2" id="KW-0175">Coiled coil</keyword>
<dbReference type="InterPro" id="IPR036291">
    <property type="entry name" value="NAD(P)-bd_dom_sf"/>
</dbReference>
<feature type="domain" description="6-phosphogluconate dehydrogenase NADP-binding" evidence="4">
    <location>
        <begin position="757"/>
        <end position="920"/>
    </location>
</feature>
<feature type="coiled-coil region" evidence="2">
    <location>
        <begin position="353"/>
        <end position="380"/>
    </location>
</feature>
<keyword evidence="7" id="KW-1185">Reference proteome</keyword>
<feature type="coiled-coil region" evidence="2">
    <location>
        <begin position="136"/>
        <end position="190"/>
    </location>
</feature>
<dbReference type="InterPro" id="IPR006115">
    <property type="entry name" value="6PGDH_NADP-bd"/>
</dbReference>